<sequence>MKKFIFLGIFVFLSSLIIAQEKEEKQLTNWNGNRPDGHAPISVMGDHYHSKGGIMFSYRYMSMNMKGLLSGSDEVSNTEAHDAGYMVTPLEMPMKMHMLGAMYAPTDRITLVAMAMYTQNDMDLQMRMMGNIVPFSTSSSGFGDLKLGMIYKFLNKNSQSLHGSLNFSLPTGSIEEMDVTPMSSPNEVQLPYPMQLGSGTFDTELGVTYLGQKETISWGNQLKAIVRFGDNSNDYSFGNKYELNNWFAVKTDDWLSFSVRLQGLIVDEIDGTNPNLNPMMVTTADTTNSGGSYINGGLGFNLYAPKGSLKGFRLGFEYATPLYQDVNGIQLEQKETITVGLQYAL</sequence>
<accession>A0A1L3JKR3</accession>
<dbReference type="RefSeq" id="WP_072556242.1">
    <property type="nucleotide sequence ID" value="NZ_CP018155.1"/>
</dbReference>
<keyword evidence="2" id="KW-1185">Reference proteome</keyword>
<organism evidence="1 2">
    <name type="scientific">Tenacibaculum todarodis</name>
    <dbReference type="NCBI Taxonomy" id="1850252"/>
    <lineage>
        <taxon>Bacteria</taxon>
        <taxon>Pseudomonadati</taxon>
        <taxon>Bacteroidota</taxon>
        <taxon>Flavobacteriia</taxon>
        <taxon>Flavobacteriales</taxon>
        <taxon>Flavobacteriaceae</taxon>
        <taxon>Tenacibaculum</taxon>
    </lineage>
</organism>
<gene>
    <name evidence="1" type="ORF">LPB136_10230</name>
</gene>
<dbReference type="EMBL" id="CP018155">
    <property type="protein sequence ID" value="APG65718.1"/>
    <property type="molecule type" value="Genomic_DNA"/>
</dbReference>
<dbReference type="AlphaFoldDB" id="A0A1L3JKR3"/>
<reference evidence="1 2" key="1">
    <citation type="submission" date="2016-11" db="EMBL/GenBank/DDBJ databases">
        <title>Tenacibaculum sp. LPB0136, isolated from marine environment.</title>
        <authorList>
            <person name="Kim E."/>
            <person name="Yi H."/>
        </authorList>
    </citation>
    <scope>NUCLEOTIDE SEQUENCE [LARGE SCALE GENOMIC DNA]</scope>
    <source>
        <strain evidence="1 2">LPB0136</strain>
    </source>
</reference>
<proteinExistence type="predicted"/>
<dbReference type="KEGG" id="ten:LPB136_10230"/>
<dbReference type="OrthoDB" id="5450709at2"/>
<protein>
    <submittedName>
        <fullName evidence="1">Alpha amylase</fullName>
    </submittedName>
</protein>
<dbReference type="STRING" id="1850252.LPB136_10230"/>
<evidence type="ECO:0000313" key="1">
    <source>
        <dbReference type="EMBL" id="APG65718.1"/>
    </source>
</evidence>
<dbReference type="SUPFAM" id="SSF56935">
    <property type="entry name" value="Porins"/>
    <property type="match status" value="1"/>
</dbReference>
<evidence type="ECO:0000313" key="2">
    <source>
        <dbReference type="Proteomes" id="UP000181898"/>
    </source>
</evidence>
<name>A0A1L3JKR3_9FLAO</name>
<dbReference type="Proteomes" id="UP000181898">
    <property type="component" value="Chromosome"/>
</dbReference>